<evidence type="ECO:0000313" key="12">
    <source>
        <dbReference type="Proteomes" id="UP001255856"/>
    </source>
</evidence>
<name>A0AAD9ILX8_PROWI</name>
<keyword evidence="6" id="KW-0804">Transcription</keyword>
<evidence type="ECO:0000256" key="1">
    <source>
        <dbReference type="ARBA" id="ARBA00004123"/>
    </source>
</evidence>
<dbReference type="Proteomes" id="UP001255856">
    <property type="component" value="Unassembled WGS sequence"/>
</dbReference>
<dbReference type="InterPro" id="IPR015418">
    <property type="entry name" value="Eaf6"/>
</dbReference>
<comment type="subcellular location">
    <subcellularLocation>
        <location evidence="1">Nucleus</location>
    </subcellularLocation>
</comment>
<evidence type="ECO:0000256" key="8">
    <source>
        <dbReference type="SAM" id="Coils"/>
    </source>
</evidence>
<feature type="region of interest" description="Disordered" evidence="9">
    <location>
        <begin position="1137"/>
        <end position="1159"/>
    </location>
</feature>
<feature type="compositionally biased region" description="Basic and acidic residues" evidence="9">
    <location>
        <begin position="948"/>
        <end position="960"/>
    </location>
</feature>
<feature type="coiled-coil region" evidence="8">
    <location>
        <begin position="1183"/>
        <end position="1210"/>
    </location>
</feature>
<evidence type="ECO:0000256" key="4">
    <source>
        <dbReference type="ARBA" id="ARBA00023015"/>
    </source>
</evidence>
<evidence type="ECO:0000256" key="10">
    <source>
        <dbReference type="SAM" id="Phobius"/>
    </source>
</evidence>
<feature type="region of interest" description="Disordered" evidence="9">
    <location>
        <begin position="723"/>
        <end position="749"/>
    </location>
</feature>
<dbReference type="GO" id="GO:0000123">
    <property type="term" value="C:histone acetyltransferase complex"/>
    <property type="evidence" value="ECO:0007669"/>
    <property type="project" value="InterPro"/>
</dbReference>
<dbReference type="GO" id="GO:0005634">
    <property type="term" value="C:nucleus"/>
    <property type="evidence" value="ECO:0007669"/>
    <property type="project" value="UniProtKB-SubCell"/>
</dbReference>
<feature type="compositionally biased region" description="Low complexity" evidence="9">
    <location>
        <begin position="730"/>
        <end position="746"/>
    </location>
</feature>
<keyword evidence="10" id="KW-0812">Transmembrane</keyword>
<feature type="region of interest" description="Disordered" evidence="9">
    <location>
        <begin position="1328"/>
        <end position="1349"/>
    </location>
</feature>
<keyword evidence="10" id="KW-0472">Membrane</keyword>
<organism evidence="11 12">
    <name type="scientific">Prototheca wickerhamii</name>
    <dbReference type="NCBI Taxonomy" id="3111"/>
    <lineage>
        <taxon>Eukaryota</taxon>
        <taxon>Viridiplantae</taxon>
        <taxon>Chlorophyta</taxon>
        <taxon>core chlorophytes</taxon>
        <taxon>Trebouxiophyceae</taxon>
        <taxon>Chlorellales</taxon>
        <taxon>Chlorellaceae</taxon>
        <taxon>Prototheca</taxon>
    </lineage>
</organism>
<feature type="region of interest" description="Disordered" evidence="9">
    <location>
        <begin position="987"/>
        <end position="1024"/>
    </location>
</feature>
<dbReference type="GO" id="GO:0006325">
    <property type="term" value="P:chromatin organization"/>
    <property type="evidence" value="ECO:0007669"/>
    <property type="project" value="UniProtKB-KW"/>
</dbReference>
<feature type="transmembrane region" description="Helical" evidence="10">
    <location>
        <begin position="293"/>
        <end position="314"/>
    </location>
</feature>
<evidence type="ECO:0000256" key="7">
    <source>
        <dbReference type="ARBA" id="ARBA00023242"/>
    </source>
</evidence>
<evidence type="ECO:0000313" key="11">
    <source>
        <dbReference type="EMBL" id="KAK2079569.1"/>
    </source>
</evidence>
<evidence type="ECO:0000256" key="3">
    <source>
        <dbReference type="ARBA" id="ARBA00022853"/>
    </source>
</evidence>
<feature type="transmembrane region" description="Helical" evidence="10">
    <location>
        <begin position="65"/>
        <end position="86"/>
    </location>
</feature>
<feature type="coiled-coil region" evidence="8">
    <location>
        <begin position="559"/>
        <end position="606"/>
    </location>
</feature>
<keyword evidence="10" id="KW-1133">Transmembrane helix</keyword>
<feature type="region of interest" description="Disordered" evidence="9">
    <location>
        <begin position="1080"/>
        <end position="1108"/>
    </location>
</feature>
<keyword evidence="12" id="KW-1185">Reference proteome</keyword>
<keyword evidence="5 8" id="KW-0175">Coiled coil</keyword>
<accession>A0AAD9ILX8</accession>
<feature type="compositionally biased region" description="Low complexity" evidence="9">
    <location>
        <begin position="826"/>
        <end position="851"/>
    </location>
</feature>
<feature type="region of interest" description="Disordered" evidence="9">
    <location>
        <begin position="822"/>
        <end position="856"/>
    </location>
</feature>
<dbReference type="Pfam" id="PF09340">
    <property type="entry name" value="NuA4"/>
    <property type="match status" value="1"/>
</dbReference>
<evidence type="ECO:0000256" key="2">
    <source>
        <dbReference type="ARBA" id="ARBA00010916"/>
    </source>
</evidence>
<evidence type="ECO:0000256" key="6">
    <source>
        <dbReference type="ARBA" id="ARBA00023163"/>
    </source>
</evidence>
<keyword evidence="7" id="KW-0539">Nucleus</keyword>
<proteinExistence type="inferred from homology"/>
<gene>
    <name evidence="11" type="ORF">QBZ16_001964</name>
</gene>
<comment type="caution">
    <text evidence="11">The sequence shown here is derived from an EMBL/GenBank/DDBJ whole genome shotgun (WGS) entry which is preliminary data.</text>
</comment>
<evidence type="ECO:0000256" key="5">
    <source>
        <dbReference type="ARBA" id="ARBA00023054"/>
    </source>
</evidence>
<dbReference type="EMBL" id="JASFZW010000002">
    <property type="protein sequence ID" value="KAK2079569.1"/>
    <property type="molecule type" value="Genomic_DNA"/>
</dbReference>
<comment type="similarity">
    <text evidence="2">Belongs to the EAF6 family.</text>
</comment>
<reference evidence="11" key="1">
    <citation type="submission" date="2021-01" db="EMBL/GenBank/DDBJ databases">
        <authorList>
            <person name="Eckstrom K.M.E."/>
        </authorList>
    </citation>
    <scope>NUCLEOTIDE SEQUENCE</scope>
    <source>
        <strain evidence="11">UVCC 0001</strain>
    </source>
</reference>
<feature type="region of interest" description="Disordered" evidence="9">
    <location>
        <begin position="948"/>
        <end position="967"/>
    </location>
</feature>
<sequence>MASCLDFRASSVSGGKLTPEEYAARRDECTKEELERLMETKEFKEWEASKRGRSGPFLRRPLLKAALAALLFLTMLAGVTGGALLYRRTLDNRANRAAEVPEPVLEPLAEAVRDAIASHDLLAEDTKPSAREAAADVAPSRQTNGTKRKHVALLRALHQEIKSLRGAAALAARERNDTVAVLERELSAARGRAGELDTKAAALRLALEVASKEHGTERQATRAELEVCSRKLRECSKQDDTAIRECPVCEPADTCAARNDEAVCASCAVPAALAPLIDRWPVLKGTADEGVPVPLAAISLLITAVGCVAAGFALGRALKSTLPDPSSLHSSSADASSAADEALAMAERDAAASRSLAETLATQLAAQEEALIASQSALAAEEARAQRAASLAKSESSSLSGQVEELRRLLDSWRCAAGELSAELEAAASATFETGSPPPASGAATELCTPGRAPLTARAGNGPLATPVSAKPVGFGATTAATPGPTPGPTPATARFRSWLAASPAPAAPGPADEDPDPWLAAAAARVAQLRERVLGASRRAAEAGAEARSRRTDSDWHAARVRELATDLELAREQLQEERRARGAAEARVRRAADLERELLCLEAQLLLEAADGERERLEGALFASRAEAAELAAAGARLVHAERAIGAAHRELDAGQEEDGEGVEGAGGAGAEYVDEEAHGGVVDEAADEQVDEEVDEEITTGDHQAPRGAVLSLEHHLATPRTASTVSAARPPLSSARRSARGAAELEEDLRRAVEEKVRALEMLASAEKRMLETRALRRGRRAGRVRARAKLDGRRAHAAGRAAALDLDCPPTVAVAAYEPTPGSSRGRASTAASVRSRGRAASPVASTSSTLRSAGGFVGRMASRLLGGSGRARRAVAEAQSAGAAAAPEDVAVSQPAPLDPSPLPTPEALASWLERTQALFGDADEALGAEIRGLDFSAANEERVTEHELGKGDEQTGEPAVSQALPEHAAALGVVATINPTSSASDDASASTSAASDAGAPSPSASPIPSKTPGTPAATSATALCAALRETGQEVEALLERLRSLSCGAGEGPAHDLTRAYAAARAAAAELAEASRQASTEARGAPLEAPDADAARKAEADGEVDRASDEVCAAHRAFDRLMATKLADATGEDAGTGKRGDGTPLSGAGTPTSISAEAFDREAGRRTTAQRALNAALAAKRNALDTVSEAAKALEAAEAALEARAGARADAQQGLAAAATRRAAAAARLHAAQNDLAEAVGAALETLQAAEIYDAETSYFTAEYTNFGTVLKGFEGFLTSKNAAAKNKNKIFRLEDRAMSLSSTTSPAELIAEQEQARQDALGFGRNSAMGYPPPGYGKGRRG</sequence>
<keyword evidence="4" id="KW-0805">Transcription regulation</keyword>
<protein>
    <submittedName>
        <fullName evidence="11">Uncharacterized protein</fullName>
    </submittedName>
</protein>
<keyword evidence="3" id="KW-0156">Chromatin regulator</keyword>
<evidence type="ECO:0000256" key="9">
    <source>
        <dbReference type="SAM" id="MobiDB-lite"/>
    </source>
</evidence>
<feature type="region of interest" description="Disordered" evidence="9">
    <location>
        <begin position="890"/>
        <end position="912"/>
    </location>
</feature>
<feature type="compositionally biased region" description="Basic and acidic residues" evidence="9">
    <location>
        <begin position="1099"/>
        <end position="1108"/>
    </location>
</feature>
<feature type="region of interest" description="Disordered" evidence="9">
    <location>
        <begin position="431"/>
        <end position="494"/>
    </location>
</feature>